<proteinExistence type="inferred from homology"/>
<reference evidence="11 12" key="1">
    <citation type="submission" date="2020-05" db="EMBL/GenBank/DDBJ databases">
        <title>Vigna angularis (adzuki bean) Var. LongXiaoDou No. 4 denovo assembly.</title>
        <authorList>
            <person name="Xiang H."/>
        </authorList>
    </citation>
    <scope>NUCLEOTIDE SEQUENCE [LARGE SCALE GENOMIC DNA]</scope>
    <source>
        <tissue evidence="11">Leaf</tissue>
    </source>
</reference>
<dbReference type="InterPro" id="IPR055430">
    <property type="entry name" value="HAT_Syf1_CNRKL1_C"/>
</dbReference>
<dbReference type="AlphaFoldDB" id="A0A8T0JRC5"/>
<evidence type="ECO:0000259" key="10">
    <source>
        <dbReference type="Pfam" id="PF23233"/>
    </source>
</evidence>
<evidence type="ECO:0000256" key="1">
    <source>
        <dbReference type="ARBA" id="ARBA00004123"/>
    </source>
</evidence>
<evidence type="ECO:0000256" key="6">
    <source>
        <dbReference type="ARBA" id="ARBA00023187"/>
    </source>
</evidence>
<feature type="domain" description="Pre-mRNA-splicing factor Syf1-like N-terminal HAT-repeats" evidence="10">
    <location>
        <begin position="13"/>
        <end position="93"/>
    </location>
</feature>
<accession>A0A8T0JRC5</accession>
<dbReference type="Pfam" id="PF23231">
    <property type="entry name" value="HAT_Syf1_CNRKL1_C"/>
    <property type="match status" value="1"/>
</dbReference>
<gene>
    <name evidence="11" type="ORF">HKW66_Vig0172490</name>
</gene>
<evidence type="ECO:0000313" key="12">
    <source>
        <dbReference type="Proteomes" id="UP000743370"/>
    </source>
</evidence>
<dbReference type="InterPro" id="IPR055433">
    <property type="entry name" value="HAT_Syf1-like_N"/>
</dbReference>
<evidence type="ECO:0000259" key="9">
    <source>
        <dbReference type="Pfam" id="PF23231"/>
    </source>
</evidence>
<dbReference type="Pfam" id="PF23233">
    <property type="entry name" value="HAT_Syf1_CNRKL1_N"/>
    <property type="match status" value="1"/>
</dbReference>
<feature type="domain" description="Pre-mRNA-splicing factor SYF1 central HAT repeats" evidence="8">
    <location>
        <begin position="109"/>
        <end position="193"/>
    </location>
</feature>
<dbReference type="Gene3D" id="1.25.40.10">
    <property type="entry name" value="Tetratricopeptide repeat domain"/>
    <property type="match status" value="2"/>
</dbReference>
<keyword evidence="4" id="KW-0747">Spliceosome</keyword>
<evidence type="ECO:0000256" key="5">
    <source>
        <dbReference type="ARBA" id="ARBA00022737"/>
    </source>
</evidence>
<comment type="caution">
    <text evidence="11">The sequence shown here is derived from an EMBL/GenBank/DDBJ whole genome shotgun (WGS) entry which is preliminary data.</text>
</comment>
<keyword evidence="3" id="KW-0507">mRNA processing</keyword>
<dbReference type="GO" id="GO:0000349">
    <property type="term" value="P:generation of catalytic spliceosome for first transesterification step"/>
    <property type="evidence" value="ECO:0007669"/>
    <property type="project" value="TreeGrafter"/>
</dbReference>
<protein>
    <recommendedName>
        <fullName evidence="13">Suppressor of forked domain-containing protein</fullName>
    </recommendedName>
</protein>
<dbReference type="GO" id="GO:0000974">
    <property type="term" value="C:Prp19 complex"/>
    <property type="evidence" value="ECO:0007669"/>
    <property type="project" value="TreeGrafter"/>
</dbReference>
<evidence type="ECO:0000259" key="8">
    <source>
        <dbReference type="Pfam" id="PF23220"/>
    </source>
</evidence>
<dbReference type="PANTHER" id="PTHR11246">
    <property type="entry name" value="PRE-MRNA SPLICING FACTOR"/>
    <property type="match status" value="1"/>
</dbReference>
<evidence type="ECO:0000256" key="2">
    <source>
        <dbReference type="ARBA" id="ARBA00008644"/>
    </source>
</evidence>
<evidence type="ECO:0000256" key="4">
    <source>
        <dbReference type="ARBA" id="ARBA00022728"/>
    </source>
</evidence>
<keyword evidence="6" id="KW-0508">mRNA splicing</keyword>
<dbReference type="InterPro" id="IPR011990">
    <property type="entry name" value="TPR-like_helical_dom_sf"/>
</dbReference>
<evidence type="ECO:0000256" key="3">
    <source>
        <dbReference type="ARBA" id="ARBA00022664"/>
    </source>
</evidence>
<dbReference type="Pfam" id="PF23220">
    <property type="entry name" value="HAT_Syf1_M"/>
    <property type="match status" value="1"/>
</dbReference>
<feature type="domain" description="Pre-mRNA-splicing factor Syf1/CRNKL1-like C-terminal HAT-repeats" evidence="9">
    <location>
        <begin position="233"/>
        <end position="310"/>
    </location>
</feature>
<dbReference type="InterPro" id="IPR045075">
    <property type="entry name" value="Syf1-like"/>
</dbReference>
<dbReference type="SUPFAM" id="SSF48452">
    <property type="entry name" value="TPR-like"/>
    <property type="match status" value="1"/>
</dbReference>
<keyword evidence="7" id="KW-0539">Nucleus</keyword>
<dbReference type="EMBL" id="JABFOF010000009">
    <property type="protein sequence ID" value="KAG2380470.1"/>
    <property type="molecule type" value="Genomic_DNA"/>
</dbReference>
<name>A0A8T0JRC5_PHAAN</name>
<comment type="similarity">
    <text evidence="2">Belongs to the crooked-neck family.</text>
</comment>
<comment type="subcellular location">
    <subcellularLocation>
        <location evidence="1">Nucleus</location>
    </subcellularLocation>
</comment>
<evidence type="ECO:0000256" key="7">
    <source>
        <dbReference type="ARBA" id="ARBA00023242"/>
    </source>
</evidence>
<dbReference type="PANTHER" id="PTHR11246:SF5">
    <property type="entry name" value="PRE-MRNA-SPLICING FACTOR SYF1"/>
    <property type="match status" value="1"/>
</dbReference>
<dbReference type="GO" id="GO:0071007">
    <property type="term" value="C:U2-type catalytic step 2 spliceosome"/>
    <property type="evidence" value="ECO:0007669"/>
    <property type="project" value="TreeGrafter"/>
</dbReference>
<keyword evidence="5" id="KW-0677">Repeat</keyword>
<organism evidence="11 12">
    <name type="scientific">Phaseolus angularis</name>
    <name type="common">Azuki bean</name>
    <name type="synonym">Vigna angularis</name>
    <dbReference type="NCBI Taxonomy" id="3914"/>
    <lineage>
        <taxon>Eukaryota</taxon>
        <taxon>Viridiplantae</taxon>
        <taxon>Streptophyta</taxon>
        <taxon>Embryophyta</taxon>
        <taxon>Tracheophyta</taxon>
        <taxon>Spermatophyta</taxon>
        <taxon>Magnoliopsida</taxon>
        <taxon>eudicotyledons</taxon>
        <taxon>Gunneridae</taxon>
        <taxon>Pentapetalae</taxon>
        <taxon>rosids</taxon>
        <taxon>fabids</taxon>
        <taxon>Fabales</taxon>
        <taxon>Fabaceae</taxon>
        <taxon>Papilionoideae</taxon>
        <taxon>50 kb inversion clade</taxon>
        <taxon>NPAAA clade</taxon>
        <taxon>indigoferoid/millettioid clade</taxon>
        <taxon>Phaseoleae</taxon>
        <taxon>Vigna</taxon>
    </lineage>
</organism>
<evidence type="ECO:0000313" key="11">
    <source>
        <dbReference type="EMBL" id="KAG2380470.1"/>
    </source>
</evidence>
<sequence length="314" mass="37211">MWWCKEQCGVVQDLKLWWRYLIARSEVPFKKRFEIYKQALKALPESYKPWHAYLRERLDLVHNLPITHSQYDTLNNTFERALLTMHKMPRIWVIQKGIPIETSLRVYRRGGIRKFTDEVGRLWTSLAEYYIRRGLHETTRDLFEEGMSTVITVRDFSVIFDSYSQFEESMLAYKTEEMASKVSSQQDDEGEENGFEEVEEEDIRVKGRLVEEDFERKILHEFWLNDKNDIDLRTQDLADARVIFDKVVQVNYKTVDNLASVCCEWAEMELKHKNFKGALELMRQATVEPSVEVKRKGTLSYPCAAKLNKKKRTG</sequence>
<dbReference type="GO" id="GO:0071014">
    <property type="term" value="C:post-mRNA release spliceosomal complex"/>
    <property type="evidence" value="ECO:0007669"/>
    <property type="project" value="TreeGrafter"/>
</dbReference>
<dbReference type="InterPro" id="IPR056350">
    <property type="entry name" value="HAT_Syf1_central"/>
</dbReference>
<dbReference type="Proteomes" id="UP000743370">
    <property type="component" value="Unassembled WGS sequence"/>
</dbReference>
<evidence type="ECO:0008006" key="13">
    <source>
        <dbReference type="Google" id="ProtNLM"/>
    </source>
</evidence>